<accession>A0A8C4YKW8</accession>
<evidence type="ECO:0000313" key="4">
    <source>
        <dbReference type="Proteomes" id="UP000694390"/>
    </source>
</evidence>
<dbReference type="InterPro" id="IPR001909">
    <property type="entry name" value="KRAB"/>
</dbReference>
<proteinExistence type="predicted"/>
<reference evidence="3" key="1">
    <citation type="submission" date="2019-06" db="EMBL/GenBank/DDBJ databases">
        <title>G10K-VGP Goodes thornscrub tortoise genome, primary haplotype.</title>
        <authorList>
            <person name="Murphy B."/>
            <person name="Edwards T."/>
            <person name="Rhie A."/>
            <person name="Koren S."/>
            <person name="Phillippy A."/>
            <person name="Fedrigo O."/>
            <person name="Haase B."/>
            <person name="Mountcastle J."/>
            <person name="Lewin H."/>
            <person name="Damas J."/>
            <person name="Howe K."/>
            <person name="Formenti G."/>
            <person name="Myers G."/>
            <person name="Durbin R."/>
            <person name="Jarvis E.D."/>
        </authorList>
    </citation>
    <scope>NUCLEOTIDE SEQUENCE [LARGE SCALE GENOMIC DNA]</scope>
</reference>
<organism evidence="3 4">
    <name type="scientific">Gopherus evgoodei</name>
    <name type="common">Goodes thornscrub tortoise</name>
    <dbReference type="NCBI Taxonomy" id="1825980"/>
    <lineage>
        <taxon>Eukaryota</taxon>
        <taxon>Metazoa</taxon>
        <taxon>Chordata</taxon>
        <taxon>Craniata</taxon>
        <taxon>Vertebrata</taxon>
        <taxon>Euteleostomi</taxon>
        <taxon>Archelosauria</taxon>
        <taxon>Testudinata</taxon>
        <taxon>Testudines</taxon>
        <taxon>Cryptodira</taxon>
        <taxon>Durocryptodira</taxon>
        <taxon>Testudinoidea</taxon>
        <taxon>Testudinidae</taxon>
        <taxon>Gopherus</taxon>
    </lineage>
</organism>
<evidence type="ECO:0000259" key="2">
    <source>
        <dbReference type="PROSITE" id="PS50805"/>
    </source>
</evidence>
<reference evidence="3" key="2">
    <citation type="submission" date="2025-08" db="UniProtKB">
        <authorList>
            <consortium name="Ensembl"/>
        </authorList>
    </citation>
    <scope>IDENTIFICATION</scope>
</reference>
<dbReference type="AlphaFoldDB" id="A0A8C4YKW8"/>
<evidence type="ECO:0000313" key="3">
    <source>
        <dbReference type="Ensembl" id="ENSGEVP00005026992.1"/>
    </source>
</evidence>
<dbReference type="Proteomes" id="UP000694390">
    <property type="component" value="Chromosome 23"/>
</dbReference>
<feature type="region of interest" description="Disordered" evidence="1">
    <location>
        <begin position="1"/>
        <end position="25"/>
    </location>
</feature>
<keyword evidence="4" id="KW-1185">Reference proteome</keyword>
<reference evidence="3" key="3">
    <citation type="submission" date="2025-09" db="UniProtKB">
        <authorList>
            <consortium name="Ensembl"/>
        </authorList>
    </citation>
    <scope>IDENTIFICATION</scope>
</reference>
<dbReference type="GeneTree" id="ENSGT01000000215090"/>
<name>A0A8C4YKW8_9SAUR</name>
<dbReference type="GO" id="GO:0006355">
    <property type="term" value="P:regulation of DNA-templated transcription"/>
    <property type="evidence" value="ECO:0007669"/>
    <property type="project" value="InterPro"/>
</dbReference>
<feature type="domain" description="KRAB" evidence="2">
    <location>
        <begin position="1"/>
        <end position="46"/>
    </location>
</feature>
<evidence type="ECO:0000256" key="1">
    <source>
        <dbReference type="SAM" id="MobiDB-lite"/>
    </source>
</evidence>
<dbReference type="PROSITE" id="PS50805">
    <property type="entry name" value="KRAB"/>
    <property type="match status" value="1"/>
</dbReference>
<sequence>FRPCHGTTPSLAERGFPVSKPADVSQLEQGEDPWVLGLQGSEEREVQGGACQGRNQFNKLKTSWCLKKRAGIPSKDLVNSKFRVVPSM</sequence>
<dbReference type="OrthoDB" id="9892686at2759"/>
<protein>
    <recommendedName>
        <fullName evidence="2">KRAB domain-containing protein</fullName>
    </recommendedName>
</protein>
<dbReference type="Ensembl" id="ENSGEVT00005028407.1">
    <property type="protein sequence ID" value="ENSGEVP00005026992.1"/>
    <property type="gene ID" value="ENSGEVG00005019147.1"/>
</dbReference>